<dbReference type="HOGENOM" id="CLU_017814_7_0_0"/>
<dbReference type="KEGG" id="smf:Smon_1122"/>
<dbReference type="GeneID" id="29672983"/>
<evidence type="ECO:0000256" key="3">
    <source>
        <dbReference type="ARBA" id="ARBA00022840"/>
    </source>
</evidence>
<keyword evidence="3" id="KW-0067">ATP-binding</keyword>
<name>D1AV23_STRM9</name>
<evidence type="ECO:0000259" key="5">
    <source>
        <dbReference type="Pfam" id="PF00288"/>
    </source>
</evidence>
<feature type="coiled-coil region" evidence="4">
    <location>
        <begin position="212"/>
        <end position="239"/>
    </location>
</feature>
<dbReference type="GO" id="GO:0016301">
    <property type="term" value="F:kinase activity"/>
    <property type="evidence" value="ECO:0007669"/>
    <property type="project" value="UniProtKB-KW"/>
</dbReference>
<dbReference type="AlphaFoldDB" id="D1AV23"/>
<reference evidence="6 7" key="1">
    <citation type="journal article" date="2009" name="Stand. Genomic Sci.">
        <title>Complete genome sequence of Streptobacillus moniliformis type strain (9901T).</title>
        <authorList>
            <person name="Nolan M."/>
            <person name="Gronow S."/>
            <person name="Lapidus A."/>
            <person name="Ivanova N."/>
            <person name="Copeland A."/>
            <person name="Lucas S."/>
            <person name="Del Rio T.G."/>
            <person name="Chen F."/>
            <person name="Tice H."/>
            <person name="Pitluck S."/>
            <person name="Cheng J.F."/>
            <person name="Sims D."/>
            <person name="Meincke L."/>
            <person name="Bruce D."/>
            <person name="Goodwin L."/>
            <person name="Brettin T."/>
            <person name="Han C."/>
            <person name="Detter J.C."/>
            <person name="Ovchinikova G."/>
            <person name="Pati A."/>
            <person name="Mavromatis K."/>
            <person name="Mikhailova N."/>
            <person name="Chen A."/>
            <person name="Palaniappan K."/>
            <person name="Land M."/>
            <person name="Hauser L."/>
            <person name="Chang Y.J."/>
            <person name="Jeffries C.D."/>
            <person name="Rohde M."/>
            <person name="Sproer C."/>
            <person name="Goker M."/>
            <person name="Bristow J."/>
            <person name="Eisen J.A."/>
            <person name="Markowitz V."/>
            <person name="Hugenholtz P."/>
            <person name="Kyrpides N.C."/>
            <person name="Klenk H.P."/>
            <person name="Chain P."/>
        </authorList>
    </citation>
    <scope>NUCLEOTIDE SEQUENCE [LARGE SCALE GENOMIC DNA]</scope>
    <source>
        <strain evidence="7">ATCC 14647 / DSM 12112 / NCTC 10651 / 9901</strain>
    </source>
</reference>
<dbReference type="Pfam" id="PF00288">
    <property type="entry name" value="GHMP_kinases_N"/>
    <property type="match status" value="1"/>
</dbReference>
<organism evidence="6 7">
    <name type="scientific">Streptobacillus moniliformis (strain ATCC 14647 / DSM 12112 / NCTC 10651 / 9901)</name>
    <dbReference type="NCBI Taxonomy" id="519441"/>
    <lineage>
        <taxon>Bacteria</taxon>
        <taxon>Fusobacteriati</taxon>
        <taxon>Fusobacteriota</taxon>
        <taxon>Fusobacteriia</taxon>
        <taxon>Fusobacteriales</taxon>
        <taxon>Leptotrichiaceae</taxon>
        <taxon>Streptobacillus</taxon>
    </lineage>
</organism>
<keyword evidence="4" id="KW-0175">Coiled coil</keyword>
<evidence type="ECO:0000256" key="1">
    <source>
        <dbReference type="ARBA" id="ARBA00022741"/>
    </source>
</evidence>
<dbReference type="OrthoDB" id="1522677at2"/>
<dbReference type="Gene3D" id="3.30.70.890">
    <property type="entry name" value="GHMP kinase, C-terminal domain"/>
    <property type="match status" value="1"/>
</dbReference>
<dbReference type="SUPFAM" id="SSF54211">
    <property type="entry name" value="Ribosomal protein S5 domain 2-like"/>
    <property type="match status" value="1"/>
</dbReference>
<dbReference type="eggNOG" id="COG1577">
    <property type="taxonomic scope" value="Bacteria"/>
</dbReference>
<dbReference type="SUPFAM" id="SSF55060">
    <property type="entry name" value="GHMP Kinase, C-terminal domain"/>
    <property type="match status" value="1"/>
</dbReference>
<evidence type="ECO:0000256" key="4">
    <source>
        <dbReference type="SAM" id="Coils"/>
    </source>
</evidence>
<dbReference type="STRING" id="519441.Smon_1122"/>
<keyword evidence="2 6" id="KW-0808">Transferase</keyword>
<keyword evidence="7" id="KW-1185">Reference proteome</keyword>
<keyword evidence="2 6" id="KW-0418">Kinase</keyword>
<evidence type="ECO:0000313" key="6">
    <source>
        <dbReference type="EMBL" id="ACZ01583.1"/>
    </source>
</evidence>
<feature type="domain" description="GHMP kinase N-terminal" evidence="5">
    <location>
        <begin position="54"/>
        <end position="142"/>
    </location>
</feature>
<gene>
    <name evidence="6" type="ordered locus">Smon_1122</name>
</gene>
<proteinExistence type="predicted"/>
<dbReference type="Proteomes" id="UP000002072">
    <property type="component" value="Chromosome"/>
</dbReference>
<dbReference type="RefSeq" id="WP_012859130.1">
    <property type="nucleotide sequence ID" value="NC_013515.1"/>
</dbReference>
<accession>D1AV23</accession>
<dbReference type="InterPro" id="IPR014721">
    <property type="entry name" value="Ribsml_uS5_D2-typ_fold_subgr"/>
</dbReference>
<protein>
    <submittedName>
        <fullName evidence="6">GHMP kinase</fullName>
    </submittedName>
</protein>
<evidence type="ECO:0000313" key="7">
    <source>
        <dbReference type="Proteomes" id="UP000002072"/>
    </source>
</evidence>
<evidence type="ECO:0000256" key="2">
    <source>
        <dbReference type="ARBA" id="ARBA00022777"/>
    </source>
</evidence>
<dbReference type="EMBL" id="CP001779">
    <property type="protein sequence ID" value="ACZ01583.1"/>
    <property type="molecule type" value="Genomic_DNA"/>
</dbReference>
<dbReference type="InterPro" id="IPR020568">
    <property type="entry name" value="Ribosomal_Su5_D2-typ_SF"/>
</dbReference>
<dbReference type="GO" id="GO:0005524">
    <property type="term" value="F:ATP binding"/>
    <property type="evidence" value="ECO:0007669"/>
    <property type="project" value="UniProtKB-KW"/>
</dbReference>
<dbReference type="Gene3D" id="3.30.230.10">
    <property type="match status" value="1"/>
</dbReference>
<dbReference type="InterPro" id="IPR036554">
    <property type="entry name" value="GHMP_kinase_C_sf"/>
</dbReference>
<sequence length="288" mass="33101">MLEKAGSKLYLAGEYAILSENSYAIVSFIPKYTYLNIEENDIWKIVSEIEDKDNIIGRVLSYLEKNFEIKKRGKLKYYSELYKNNKKYGLGSSASLIVVTIKAILKMNDYIISEKHLFDIAIDFMIENDISGSFGDIACICYESNILFKSSNRIDRKYIIEKINVKTNLKVEAIWTTCPSSSSKLISKIDMNNSEFEKFKNISNILTLGIFEDFKENKVDEILEKIDKLNENLHFLEKNNDIVIHTPLINEFLNKYKHSKISGAGGGDFILSFSKSDILEDLKVFVHC</sequence>
<keyword evidence="1" id="KW-0547">Nucleotide-binding</keyword>
<dbReference type="InterPro" id="IPR006204">
    <property type="entry name" value="GHMP_kinase_N_dom"/>
</dbReference>